<organism evidence="1 2">
    <name type="scientific">Floridaenema aerugineum BLCC-F46</name>
    <dbReference type="NCBI Taxonomy" id="3153654"/>
    <lineage>
        <taxon>Bacteria</taxon>
        <taxon>Bacillati</taxon>
        <taxon>Cyanobacteriota</taxon>
        <taxon>Cyanophyceae</taxon>
        <taxon>Oscillatoriophycideae</taxon>
        <taxon>Aerosakkonematales</taxon>
        <taxon>Aerosakkonemataceae</taxon>
        <taxon>Floridanema</taxon>
        <taxon>Floridanema aerugineum</taxon>
    </lineage>
</organism>
<comment type="caution">
    <text evidence="1">The sequence shown here is derived from an EMBL/GenBank/DDBJ whole genome shotgun (WGS) entry which is preliminary data.</text>
</comment>
<evidence type="ECO:0000313" key="1">
    <source>
        <dbReference type="EMBL" id="MFB2877198.1"/>
    </source>
</evidence>
<dbReference type="RefSeq" id="WP_413270307.1">
    <property type="nucleotide sequence ID" value="NZ_JBHFNQ010000077.1"/>
</dbReference>
<accession>A0ABV4X4Q5</accession>
<reference evidence="1 2" key="1">
    <citation type="submission" date="2024-09" db="EMBL/GenBank/DDBJ databases">
        <title>Floridaenema gen nov. (Aerosakkonemataceae, Aerosakkonematales ord. nov., Cyanobacteria) from benthic tropical and subtropical fresh waters, with the description of four new species.</title>
        <authorList>
            <person name="Moretto J.A."/>
            <person name="Berthold D.E."/>
            <person name="Lefler F.W."/>
            <person name="Huang I.-S."/>
            <person name="Laughinghouse H. IV."/>
        </authorList>
    </citation>
    <scope>NUCLEOTIDE SEQUENCE [LARGE SCALE GENOMIC DNA]</scope>
    <source>
        <strain evidence="1 2">BLCC-F46</strain>
    </source>
</reference>
<dbReference type="EMBL" id="JBHFNQ010000077">
    <property type="protein sequence ID" value="MFB2877198.1"/>
    <property type="molecule type" value="Genomic_DNA"/>
</dbReference>
<gene>
    <name evidence="1" type="ORF">ACE1CC_09950</name>
</gene>
<proteinExistence type="predicted"/>
<sequence length="151" mass="17803">MKKGTQLGKGSDWESMVKRSDGLYFSHNYFLEYWLLRLKDNAKEILENIGRDKYVLLSVIDENDPIQFAPIEILDKTTRWKYPDDIAVHKKEIDVLVSLYRDSSMFQLGFLVYFFNGHDIGDIVFGNTDETLDPMRLYKFKHSGIRHFLDL</sequence>
<name>A0ABV4X4Q5_9CYAN</name>
<keyword evidence="2" id="KW-1185">Reference proteome</keyword>
<evidence type="ECO:0000313" key="2">
    <source>
        <dbReference type="Proteomes" id="UP001576774"/>
    </source>
</evidence>
<dbReference type="Proteomes" id="UP001576774">
    <property type="component" value="Unassembled WGS sequence"/>
</dbReference>
<protein>
    <submittedName>
        <fullName evidence="1">Uncharacterized protein</fullName>
    </submittedName>
</protein>